<name>A0A0E9SKE7_ANGAN</name>
<dbReference type="EMBL" id="GBXM01067417">
    <property type="protein sequence ID" value="JAH41160.1"/>
    <property type="molecule type" value="Transcribed_RNA"/>
</dbReference>
<dbReference type="AlphaFoldDB" id="A0A0E9SKE7"/>
<organism evidence="1">
    <name type="scientific">Anguilla anguilla</name>
    <name type="common">European freshwater eel</name>
    <name type="synonym">Muraena anguilla</name>
    <dbReference type="NCBI Taxonomy" id="7936"/>
    <lineage>
        <taxon>Eukaryota</taxon>
        <taxon>Metazoa</taxon>
        <taxon>Chordata</taxon>
        <taxon>Craniata</taxon>
        <taxon>Vertebrata</taxon>
        <taxon>Euteleostomi</taxon>
        <taxon>Actinopterygii</taxon>
        <taxon>Neopterygii</taxon>
        <taxon>Teleostei</taxon>
        <taxon>Anguilliformes</taxon>
        <taxon>Anguillidae</taxon>
        <taxon>Anguilla</taxon>
    </lineage>
</organism>
<protein>
    <submittedName>
        <fullName evidence="1">Uncharacterized protein</fullName>
    </submittedName>
</protein>
<reference evidence="1" key="2">
    <citation type="journal article" date="2015" name="Fish Shellfish Immunol.">
        <title>Early steps in the European eel (Anguilla anguilla)-Vibrio vulnificus interaction in the gills: Role of the RtxA13 toxin.</title>
        <authorList>
            <person name="Callol A."/>
            <person name="Pajuelo D."/>
            <person name="Ebbesson L."/>
            <person name="Teles M."/>
            <person name="MacKenzie S."/>
            <person name="Amaro C."/>
        </authorList>
    </citation>
    <scope>NUCLEOTIDE SEQUENCE</scope>
</reference>
<evidence type="ECO:0000313" key="1">
    <source>
        <dbReference type="EMBL" id="JAH41160.1"/>
    </source>
</evidence>
<accession>A0A0E9SKE7</accession>
<reference evidence="1" key="1">
    <citation type="submission" date="2014-11" db="EMBL/GenBank/DDBJ databases">
        <authorList>
            <person name="Amaro Gonzalez C."/>
        </authorList>
    </citation>
    <scope>NUCLEOTIDE SEQUENCE</scope>
</reference>
<proteinExistence type="predicted"/>
<sequence>MEFHVTEFTGEPIASVLTLPRPQLITIITTMNESVFNDRQPESFINRRTAPLSRRQSARLAAAALGYDR</sequence>